<accession>A0A9E7MRL9</accession>
<keyword evidence="2" id="KW-1185">Reference proteome</keyword>
<protein>
    <submittedName>
        <fullName evidence="1">Uncharacterized protein</fullName>
    </submittedName>
</protein>
<proteinExistence type="predicted"/>
<evidence type="ECO:0000313" key="2">
    <source>
        <dbReference type="Proteomes" id="UP001057221"/>
    </source>
</evidence>
<gene>
    <name evidence="1" type="ORF">DOMOVOI_00820</name>
</gene>
<dbReference type="EMBL" id="ON529855">
    <property type="protein sequence ID" value="USN14557.1"/>
    <property type="molecule type" value="Genomic_DNA"/>
</dbReference>
<sequence>MQIKMNGFTLSNPLDPTPLGEIPETLTFTGELVMTEKQRGRFEAWAEEMRSKELARIKALAAASGLSVVYDTTAFEMAWSPQYDADGAVLGWFSNTTDEYRTGPDYPGDERP</sequence>
<reference evidence="1 2" key="1">
    <citation type="submission" date="2022-05" db="EMBL/GenBank/DDBJ databases">
        <authorList>
            <person name="Friedrich I."/>
            <person name="Poehlein A."/>
            <person name="Schneider D."/>
            <person name="Hertel R."/>
            <person name="Daniel R."/>
        </authorList>
    </citation>
    <scope>NUCLEOTIDE SEQUENCE [LARGE SCALE GENOMIC DNA]</scope>
</reference>
<name>A0A9E7MRL9_9CAUD</name>
<evidence type="ECO:0000313" key="1">
    <source>
        <dbReference type="EMBL" id="USN14557.1"/>
    </source>
</evidence>
<dbReference type="Proteomes" id="UP001057221">
    <property type="component" value="Segment"/>
</dbReference>
<organism evidence="1 2">
    <name type="scientific">Brevundimonas phage vB_BpoS-Domovoi</name>
    <dbReference type="NCBI Taxonomy" id="2948598"/>
    <lineage>
        <taxon>Viruses</taxon>
        <taxon>Duplodnaviria</taxon>
        <taxon>Heunggongvirae</taxon>
        <taxon>Uroviricota</taxon>
        <taxon>Caudoviricetes</taxon>
        <taxon>Jeanschmidtviridae</taxon>
        <taxon>Marchewkavirus</taxon>
        <taxon>Marchewkavirus domovoi</taxon>
    </lineage>
</organism>